<reference evidence="2 3" key="2">
    <citation type="submission" date="2018-06" db="EMBL/GenBank/DDBJ databases">
        <title>Metagenomic assembly of (sub)arctic Cyanobacteria and their associated microbiome from non-axenic cultures.</title>
        <authorList>
            <person name="Baurain D."/>
        </authorList>
    </citation>
    <scope>NUCLEOTIDE SEQUENCE [LARGE SCALE GENOMIC DNA]</scope>
    <source>
        <strain evidence="2">ULC066bin1</strain>
    </source>
</reference>
<comment type="caution">
    <text evidence="2">The sequence shown here is derived from an EMBL/GenBank/DDBJ whole genome shotgun (WGS) entry which is preliminary data.</text>
</comment>
<feature type="chain" id="PRO_5016169724" evidence="1">
    <location>
        <begin position="24"/>
        <end position="201"/>
    </location>
</feature>
<evidence type="ECO:0000313" key="3">
    <source>
        <dbReference type="Proteomes" id="UP000249467"/>
    </source>
</evidence>
<dbReference type="Proteomes" id="UP000249467">
    <property type="component" value="Unassembled WGS sequence"/>
</dbReference>
<dbReference type="EMBL" id="QBML01000006">
    <property type="protein sequence ID" value="PZO42732.1"/>
    <property type="molecule type" value="Genomic_DNA"/>
</dbReference>
<reference evidence="2 3" key="1">
    <citation type="submission" date="2018-04" db="EMBL/GenBank/DDBJ databases">
        <authorList>
            <person name="Go L.Y."/>
            <person name="Mitchell J.A."/>
        </authorList>
    </citation>
    <scope>NUCLEOTIDE SEQUENCE [LARGE SCALE GENOMIC DNA]</scope>
    <source>
        <strain evidence="2">ULC066bin1</strain>
    </source>
</reference>
<protein>
    <submittedName>
        <fullName evidence="2">Uncharacterized protein</fullName>
    </submittedName>
</protein>
<keyword evidence="1" id="KW-0732">Signal</keyword>
<proteinExistence type="predicted"/>
<dbReference type="AlphaFoldDB" id="A0A2W4WE23"/>
<evidence type="ECO:0000256" key="1">
    <source>
        <dbReference type="SAM" id="SignalP"/>
    </source>
</evidence>
<accession>A0A2W4WE23</accession>
<feature type="signal peptide" evidence="1">
    <location>
        <begin position="1"/>
        <end position="23"/>
    </location>
</feature>
<sequence length="201" mass="20111">MKKLFLSILASAISFAGISPVFAGTVPVQPGCQTSSSPILLNIPPSAQSTLLSIDISNAIAVLLNSANTNADISNVVVLLSNGNGSGTGVQTAQSALSASFANLGINVGAGSPALSLIDALTGLIPANFNAGAGQAQTVDVKKLFLAIESFNQIVNELTDIAKGSDPVAAAKALASLNALSTNQAFTTLSTTLASISKDLK</sequence>
<gene>
    <name evidence="2" type="ORF">DCF19_06805</name>
</gene>
<organism evidence="2 3">
    <name type="scientific">Pseudanabaena frigida</name>
    <dbReference type="NCBI Taxonomy" id="945775"/>
    <lineage>
        <taxon>Bacteria</taxon>
        <taxon>Bacillati</taxon>
        <taxon>Cyanobacteriota</taxon>
        <taxon>Cyanophyceae</taxon>
        <taxon>Pseudanabaenales</taxon>
        <taxon>Pseudanabaenaceae</taxon>
        <taxon>Pseudanabaena</taxon>
    </lineage>
</organism>
<name>A0A2W4WE23_9CYAN</name>
<evidence type="ECO:0000313" key="2">
    <source>
        <dbReference type="EMBL" id="PZO42732.1"/>
    </source>
</evidence>